<feature type="compositionally biased region" description="Low complexity" evidence="1">
    <location>
        <begin position="632"/>
        <end position="641"/>
    </location>
</feature>
<feature type="compositionally biased region" description="Basic and acidic residues" evidence="1">
    <location>
        <begin position="194"/>
        <end position="239"/>
    </location>
</feature>
<reference evidence="2 3" key="1">
    <citation type="journal article" date="2018" name="BMC Genomics">
        <title>Genomic evidence for intraspecific hybridization in a clonal and extremely halotolerant yeast.</title>
        <authorList>
            <person name="Gostincar C."/>
            <person name="Stajich J.E."/>
            <person name="Zupancic J."/>
            <person name="Zalar P."/>
            <person name="Gunde-Cimerman N."/>
        </authorList>
    </citation>
    <scope>NUCLEOTIDE SEQUENCE [LARGE SCALE GENOMIC DNA]</scope>
    <source>
        <strain evidence="2 3">EXF-6669</strain>
    </source>
</reference>
<feature type="compositionally biased region" description="Basic and acidic residues" evidence="1">
    <location>
        <begin position="483"/>
        <end position="498"/>
    </location>
</feature>
<dbReference type="AlphaFoldDB" id="A0A3M6XK89"/>
<name>A0A3M6XK89_HORWE</name>
<proteinExistence type="predicted"/>
<feature type="compositionally biased region" description="Low complexity" evidence="1">
    <location>
        <begin position="406"/>
        <end position="417"/>
    </location>
</feature>
<feature type="compositionally biased region" description="Basic and acidic residues" evidence="1">
    <location>
        <begin position="357"/>
        <end position="370"/>
    </location>
</feature>
<feature type="compositionally biased region" description="Basic and acidic residues" evidence="1">
    <location>
        <begin position="78"/>
        <end position="90"/>
    </location>
</feature>
<dbReference type="EMBL" id="QWIL01003056">
    <property type="protein sequence ID" value="RMX91129.1"/>
    <property type="molecule type" value="Genomic_DNA"/>
</dbReference>
<feature type="compositionally biased region" description="Basic and acidic residues" evidence="1">
    <location>
        <begin position="453"/>
        <end position="473"/>
    </location>
</feature>
<accession>A0A3M6XK89</accession>
<gene>
    <name evidence="2" type="ORF">D0867_15094</name>
</gene>
<evidence type="ECO:0000313" key="3">
    <source>
        <dbReference type="Proteomes" id="UP000271337"/>
    </source>
</evidence>
<feature type="non-terminal residue" evidence="2">
    <location>
        <position position="1"/>
    </location>
</feature>
<dbReference type="Proteomes" id="UP000271337">
    <property type="component" value="Unassembled WGS sequence"/>
</dbReference>
<protein>
    <submittedName>
        <fullName evidence="2">Uncharacterized protein</fullName>
    </submittedName>
</protein>
<feature type="compositionally biased region" description="Low complexity" evidence="1">
    <location>
        <begin position="244"/>
        <end position="254"/>
    </location>
</feature>
<feature type="compositionally biased region" description="Low complexity" evidence="1">
    <location>
        <begin position="697"/>
        <end position="714"/>
    </location>
</feature>
<dbReference type="OrthoDB" id="5424692at2759"/>
<sequence length="813" mass="88107">EARFDLAPSPTEALSLCSVAKLARSTYLNLRSLSLQLQKLANWINNSSNHDSAFTSSTHTRTTRSLNLKCVQQLQSYRRMDRDRRRREPDFQDQYGRGGGQSYRPGGARERSPPPPRSDSYRSARSPPPPRRGDFGGDTYRTRPRSRSPPPRREDYRRPLRSPTPPRYRDARDVRGGGVGGGDTYRGRPRSPAIRREELPRDDLFRRDPEPSSRDYRDTRDYRDEQPLRDYRDERDLHRGAAGGVAYAGRSPAAPLAPPSRYRDRSPLPLKRGREPSPLGGSSRGRRTPPPAKRERLVSPPPAARGRYDDYPPSRAVSPPPRGRYSPDAVPRRERRPTPPRGVTRDYRLHSRSPLARNERIDPRNVDWRRPPPLRSPSPSRGYARAPAADYMDIDSGVGRDSGATSRRSSPPVHPSRLASMQPTLDDRPSRPPPARDPYDDREPYRAAARSPDPPRRRDSPPPSRRDYADDRGGGYAAAAPTIEDRIPPPREPYRPDDVAAPPTRAPPSGPAGYRGPPAGLAPPSGPAAAVSVSAHNRAPAGPPPAGPAAGPRGSMGFGGAPRGEFGGPRGRGGFRGGGFRGGFDGGFRGGRGGGVGSSSGMPPYGGGGRGESFNSRESFDSNAGVPPPGPRGSFSAAAAAGSGGGPPPAIRQGSNSTATTYPRSQRFAPNGQPIPDGPSSTPPTGPRAGRRPPDAPGSGIPPSGPSAGIGADSRPSRISTAPTIHPAISSLPKLVDGGQRADPLIDETKLGRLQDEAERLRRQIEEREWRKRKGLREWDRLSREVEIAGLRSELAEQSVRELNGEAESQAAF</sequence>
<feature type="compositionally biased region" description="Polar residues" evidence="1">
    <location>
        <begin position="653"/>
        <end position="664"/>
    </location>
</feature>
<evidence type="ECO:0000256" key="1">
    <source>
        <dbReference type="SAM" id="MobiDB-lite"/>
    </source>
</evidence>
<evidence type="ECO:0000313" key="2">
    <source>
        <dbReference type="EMBL" id="RMX91129.1"/>
    </source>
</evidence>
<organism evidence="2 3">
    <name type="scientific">Hortaea werneckii</name>
    <name type="common">Black yeast</name>
    <name type="synonym">Cladosporium werneckii</name>
    <dbReference type="NCBI Taxonomy" id="91943"/>
    <lineage>
        <taxon>Eukaryota</taxon>
        <taxon>Fungi</taxon>
        <taxon>Dikarya</taxon>
        <taxon>Ascomycota</taxon>
        <taxon>Pezizomycotina</taxon>
        <taxon>Dothideomycetes</taxon>
        <taxon>Dothideomycetidae</taxon>
        <taxon>Mycosphaerellales</taxon>
        <taxon>Teratosphaeriaceae</taxon>
        <taxon>Hortaea</taxon>
    </lineage>
</organism>
<feature type="compositionally biased region" description="Gly residues" evidence="1">
    <location>
        <begin position="554"/>
        <end position="611"/>
    </location>
</feature>
<comment type="caution">
    <text evidence="2">The sequence shown here is derived from an EMBL/GenBank/DDBJ whole genome shotgun (WGS) entry which is preliminary data.</text>
</comment>
<feature type="region of interest" description="Disordered" evidence="1">
    <location>
        <begin position="75"/>
        <end position="741"/>
    </location>
</feature>